<sequence length="244" mass="27623">MLHTTFFIRKFFNQINNWLMKKMVIMCMALALLFSSECVAQGLHFGVKGGVLGNKASVSGMDSQIKERNYTGFQIGPMVQYQTGFYGFVLDFSLLYAQRGVKLTNNANHRSASIKTQSIDIPIEVKWEMGLTENFDLFLGLGPSFSFLIDKDNWGRELTHIAVDIVDKNLPSMGWRSAEVGLNLGGGVKLFRHLMLSCYYNIALTQSAKHNFNGNKHDAVDQLFDGNVFESKNKYWQLSLAYIF</sequence>
<gene>
    <name evidence="2" type="ORF">EVA_09161</name>
</gene>
<proteinExistence type="predicted"/>
<organism evidence="2">
    <name type="scientific">gut metagenome</name>
    <dbReference type="NCBI Taxonomy" id="749906"/>
    <lineage>
        <taxon>unclassified sequences</taxon>
        <taxon>metagenomes</taxon>
        <taxon>organismal metagenomes</taxon>
    </lineage>
</organism>
<comment type="caution">
    <text evidence="2">The sequence shown here is derived from an EMBL/GenBank/DDBJ whole genome shotgun (WGS) entry which is preliminary data.</text>
</comment>
<name>J9G753_9ZZZZ</name>
<protein>
    <recommendedName>
        <fullName evidence="1">Outer membrane protein beta-barrel domain-containing protein</fullName>
    </recommendedName>
</protein>
<dbReference type="EMBL" id="AMCI01002433">
    <property type="protein sequence ID" value="EJX02704.1"/>
    <property type="molecule type" value="Genomic_DNA"/>
</dbReference>
<evidence type="ECO:0000313" key="2">
    <source>
        <dbReference type="EMBL" id="EJX02704.1"/>
    </source>
</evidence>
<evidence type="ECO:0000259" key="1">
    <source>
        <dbReference type="Pfam" id="PF13568"/>
    </source>
</evidence>
<dbReference type="AlphaFoldDB" id="J9G753"/>
<dbReference type="InterPro" id="IPR025665">
    <property type="entry name" value="Beta-barrel_OMP_2"/>
</dbReference>
<reference evidence="2" key="1">
    <citation type="journal article" date="2012" name="PLoS ONE">
        <title>Gene sets for utilization of primary and secondary nutrition supplies in the distal gut of endangered iberian lynx.</title>
        <authorList>
            <person name="Alcaide M."/>
            <person name="Messina E."/>
            <person name="Richter M."/>
            <person name="Bargiela R."/>
            <person name="Peplies J."/>
            <person name="Huws S.A."/>
            <person name="Newbold C.J."/>
            <person name="Golyshin P.N."/>
            <person name="Simon M.A."/>
            <person name="Lopez G."/>
            <person name="Yakimov M.M."/>
            <person name="Ferrer M."/>
        </authorList>
    </citation>
    <scope>NUCLEOTIDE SEQUENCE</scope>
</reference>
<dbReference type="Pfam" id="PF13568">
    <property type="entry name" value="OMP_b-brl_2"/>
    <property type="match status" value="1"/>
</dbReference>
<feature type="domain" description="Outer membrane protein beta-barrel" evidence="1">
    <location>
        <begin position="40"/>
        <end position="207"/>
    </location>
</feature>
<accession>J9G753</accession>